<dbReference type="EMBL" id="JBHRSE010000083">
    <property type="protein sequence ID" value="MFC3024592.1"/>
    <property type="molecule type" value="Genomic_DNA"/>
</dbReference>
<comment type="caution">
    <text evidence="1">The sequence shown here is derived from an EMBL/GenBank/DDBJ whole genome shotgun (WGS) entry which is preliminary data.</text>
</comment>
<name>A0ABV7C955_9VIBR</name>
<gene>
    <name evidence="1" type="ORF">ACFODT_12225</name>
</gene>
<evidence type="ECO:0008006" key="3">
    <source>
        <dbReference type="Google" id="ProtNLM"/>
    </source>
</evidence>
<organism evidence="1 2">
    <name type="scientific">Vibrio zhugei</name>
    <dbReference type="NCBI Taxonomy" id="2479546"/>
    <lineage>
        <taxon>Bacteria</taxon>
        <taxon>Pseudomonadati</taxon>
        <taxon>Pseudomonadota</taxon>
        <taxon>Gammaproteobacteria</taxon>
        <taxon>Vibrionales</taxon>
        <taxon>Vibrionaceae</taxon>
        <taxon>Vibrio</taxon>
    </lineage>
</organism>
<keyword evidence="2" id="KW-1185">Reference proteome</keyword>
<evidence type="ECO:0000313" key="1">
    <source>
        <dbReference type="EMBL" id="MFC3024592.1"/>
    </source>
</evidence>
<proteinExistence type="predicted"/>
<dbReference type="RefSeq" id="WP_123014185.1">
    <property type="nucleotide sequence ID" value="NZ_AP024912.1"/>
</dbReference>
<sequence length="233" mass="26072">MKKLLMLVLLLLGITAAGAGYYLFYYAPSHGDVLGLNALLGKTPPPATPTKARVEQTTATTAPPSKPVMDYYVSSKTLPIRSQPDEQAFIEGQLYRGDKVSLLEKSAGWGRITEYFVYKQGEDPKAKWIPLQGLVVEKPVITPKERKKTVLDYIHSSDDLGKYEDMFFKVTNTLLTSKQCKPEDFEETGGWVKSVYYEGKDIYFVYCGGLGRVNKIYLDASNGQTFRSKEPSL</sequence>
<reference evidence="2" key="1">
    <citation type="journal article" date="2019" name="Int. J. Syst. Evol. Microbiol.">
        <title>The Global Catalogue of Microorganisms (GCM) 10K type strain sequencing project: providing services to taxonomists for standard genome sequencing and annotation.</title>
        <authorList>
            <consortium name="The Broad Institute Genomics Platform"/>
            <consortium name="The Broad Institute Genome Sequencing Center for Infectious Disease"/>
            <person name="Wu L."/>
            <person name="Ma J."/>
        </authorList>
    </citation>
    <scope>NUCLEOTIDE SEQUENCE [LARGE SCALE GENOMIC DNA]</scope>
    <source>
        <strain evidence="2">KCTC 62784</strain>
    </source>
</reference>
<protein>
    <recommendedName>
        <fullName evidence="3">SH3 domain-containing protein</fullName>
    </recommendedName>
</protein>
<accession>A0ABV7C955</accession>
<dbReference type="Gene3D" id="2.30.30.40">
    <property type="entry name" value="SH3 Domains"/>
    <property type="match status" value="1"/>
</dbReference>
<dbReference type="Proteomes" id="UP001595384">
    <property type="component" value="Unassembled WGS sequence"/>
</dbReference>
<evidence type="ECO:0000313" key="2">
    <source>
        <dbReference type="Proteomes" id="UP001595384"/>
    </source>
</evidence>